<dbReference type="SUPFAM" id="SSF54518">
    <property type="entry name" value="Tubby C-terminal domain-like"/>
    <property type="match status" value="1"/>
</dbReference>
<organism evidence="3 4">
    <name type="scientific">Filobasidium floriforme</name>
    <dbReference type="NCBI Taxonomy" id="5210"/>
    <lineage>
        <taxon>Eukaryota</taxon>
        <taxon>Fungi</taxon>
        <taxon>Dikarya</taxon>
        <taxon>Basidiomycota</taxon>
        <taxon>Agaricomycotina</taxon>
        <taxon>Tremellomycetes</taxon>
        <taxon>Filobasidiales</taxon>
        <taxon>Filobasidiaceae</taxon>
        <taxon>Filobasidium</taxon>
    </lineage>
</organism>
<dbReference type="InterPro" id="IPR025659">
    <property type="entry name" value="Tubby-like_C"/>
</dbReference>
<dbReference type="Proteomes" id="UP000812966">
    <property type="component" value="Unassembled WGS sequence"/>
</dbReference>
<feature type="region of interest" description="Disordered" evidence="2">
    <location>
        <begin position="1"/>
        <end position="20"/>
    </location>
</feature>
<feature type="compositionally biased region" description="Pro residues" evidence="2">
    <location>
        <begin position="11"/>
        <end position="20"/>
    </location>
</feature>
<dbReference type="PANTHER" id="PTHR31087">
    <property type="match status" value="1"/>
</dbReference>
<evidence type="ECO:0000313" key="4">
    <source>
        <dbReference type="Proteomes" id="UP000812966"/>
    </source>
</evidence>
<name>A0A8K0JQN7_9TREE</name>
<evidence type="ECO:0000256" key="2">
    <source>
        <dbReference type="SAM" id="MobiDB-lite"/>
    </source>
</evidence>
<dbReference type="PANTHER" id="PTHR31087:SF161">
    <property type="entry name" value="TUBBY C 2 FAMILY PROTEIN"/>
    <property type="match status" value="1"/>
</dbReference>
<comment type="similarity">
    <text evidence="1">Belongs to the LOR family.</text>
</comment>
<dbReference type="InterPro" id="IPR038595">
    <property type="entry name" value="LOR_sf"/>
</dbReference>
<dbReference type="OrthoDB" id="97518at2759"/>
<evidence type="ECO:0000256" key="1">
    <source>
        <dbReference type="ARBA" id="ARBA00005437"/>
    </source>
</evidence>
<sequence length="212" mass="22975">MGFLSNLVGPGPAPPPPLQPVPQPIGVIPYYTQHRGQIALKVRERKMSFSGDDFAVKDAYNGQTMFQVDGSAFSFRQNKSVKDARGQKLFTIQHKLLSIHSTYQGIDPTSGSVLFTVKSSLSFGTKLTATFKNLAGDGRDHELVLRGDLLDRSAEITTEGGVPVARISRSFANAGEIFFDNQTYIVTVAPGVDAALLLAICICLDEKANEKN</sequence>
<dbReference type="InterPro" id="IPR007612">
    <property type="entry name" value="LOR"/>
</dbReference>
<accession>A0A8K0JQN7</accession>
<protein>
    <submittedName>
        <fullName evidence="3">Uncharacterized protein</fullName>
    </submittedName>
</protein>
<keyword evidence="4" id="KW-1185">Reference proteome</keyword>
<evidence type="ECO:0000313" key="3">
    <source>
        <dbReference type="EMBL" id="KAG7562903.1"/>
    </source>
</evidence>
<dbReference type="AlphaFoldDB" id="A0A8K0JQN7"/>
<proteinExistence type="inferred from homology"/>
<gene>
    <name evidence="3" type="ORF">FFLO_01593</name>
</gene>
<dbReference type="Pfam" id="PF04525">
    <property type="entry name" value="LOR"/>
    <property type="match status" value="1"/>
</dbReference>
<comment type="caution">
    <text evidence="3">The sequence shown here is derived from an EMBL/GenBank/DDBJ whole genome shotgun (WGS) entry which is preliminary data.</text>
</comment>
<dbReference type="Gene3D" id="2.40.160.200">
    <property type="entry name" value="LURP1-related"/>
    <property type="match status" value="1"/>
</dbReference>
<reference evidence="3" key="1">
    <citation type="submission" date="2020-04" db="EMBL/GenBank/DDBJ databases">
        <title>Analysis of mating type loci in Filobasidium floriforme.</title>
        <authorList>
            <person name="Nowrousian M."/>
        </authorList>
    </citation>
    <scope>NUCLEOTIDE SEQUENCE</scope>
    <source>
        <strain evidence="3">CBS 6242</strain>
    </source>
</reference>
<dbReference type="EMBL" id="JABELV010000023">
    <property type="protein sequence ID" value="KAG7562903.1"/>
    <property type="molecule type" value="Genomic_DNA"/>
</dbReference>